<protein>
    <recommendedName>
        <fullName evidence="2">DUF3592 domain-containing protein</fullName>
    </recommendedName>
</protein>
<gene>
    <name evidence="3" type="ORF">Hsar01_00223</name>
</gene>
<dbReference type="RefSeq" id="WP_353565174.1">
    <property type="nucleotide sequence ID" value="NZ_BAABRI010000001.1"/>
</dbReference>
<reference evidence="3 4" key="1">
    <citation type="submission" date="2024-02" db="EMBL/GenBank/DDBJ databases">
        <title>Haloferula sargassicola NBRC 104335.</title>
        <authorList>
            <person name="Ichikawa N."/>
            <person name="Katano-Makiyama Y."/>
            <person name="Hidaka K."/>
        </authorList>
    </citation>
    <scope>NUCLEOTIDE SEQUENCE [LARGE SCALE GENOMIC DNA]</scope>
    <source>
        <strain evidence="3 4">NBRC 104335</strain>
    </source>
</reference>
<dbReference type="InterPro" id="IPR021994">
    <property type="entry name" value="DUF3592"/>
</dbReference>
<feature type="domain" description="DUF3592" evidence="2">
    <location>
        <begin position="47"/>
        <end position="135"/>
    </location>
</feature>
<feature type="transmembrane region" description="Helical" evidence="1">
    <location>
        <begin position="12"/>
        <end position="31"/>
    </location>
</feature>
<comment type="caution">
    <text evidence="3">The sequence shown here is derived from an EMBL/GenBank/DDBJ whole genome shotgun (WGS) entry which is preliminary data.</text>
</comment>
<proteinExistence type="predicted"/>
<feature type="transmembrane region" description="Helical" evidence="1">
    <location>
        <begin position="142"/>
        <end position="162"/>
    </location>
</feature>
<keyword evidence="1" id="KW-1133">Transmembrane helix</keyword>
<sequence length="167" mass="18986">MRKRSLASRIYLSLIGLSLAGVGGVFAVLMWKSFMRAEDVDHWPLVPCSILESRVGSRRDDPDWPAGMPQEFRFEVRYVYEWQDRQWESTRYRLRGAPWSDTPSAAEELVLKYPEGSVAECHVNPDQPDQAVLRGETKAAGYSLWFPLLFVVGGLGIVAGAWRPRSR</sequence>
<evidence type="ECO:0000259" key="2">
    <source>
        <dbReference type="Pfam" id="PF12158"/>
    </source>
</evidence>
<evidence type="ECO:0000313" key="4">
    <source>
        <dbReference type="Proteomes" id="UP001476282"/>
    </source>
</evidence>
<dbReference type="Pfam" id="PF12158">
    <property type="entry name" value="DUF3592"/>
    <property type="match status" value="1"/>
</dbReference>
<dbReference type="EMBL" id="BAABRI010000001">
    <property type="protein sequence ID" value="GAA5481018.1"/>
    <property type="molecule type" value="Genomic_DNA"/>
</dbReference>
<keyword evidence="1" id="KW-0472">Membrane</keyword>
<keyword evidence="1" id="KW-0812">Transmembrane</keyword>
<evidence type="ECO:0000313" key="3">
    <source>
        <dbReference type="EMBL" id="GAA5481018.1"/>
    </source>
</evidence>
<evidence type="ECO:0000256" key="1">
    <source>
        <dbReference type="SAM" id="Phobius"/>
    </source>
</evidence>
<organism evidence="3 4">
    <name type="scientific">Haloferula sargassicola</name>
    <dbReference type="NCBI Taxonomy" id="490096"/>
    <lineage>
        <taxon>Bacteria</taxon>
        <taxon>Pseudomonadati</taxon>
        <taxon>Verrucomicrobiota</taxon>
        <taxon>Verrucomicrobiia</taxon>
        <taxon>Verrucomicrobiales</taxon>
        <taxon>Verrucomicrobiaceae</taxon>
        <taxon>Haloferula</taxon>
    </lineage>
</organism>
<dbReference type="Proteomes" id="UP001476282">
    <property type="component" value="Unassembled WGS sequence"/>
</dbReference>
<keyword evidence="4" id="KW-1185">Reference proteome</keyword>
<accession>A0ABP9UH81</accession>
<name>A0ABP9UH81_9BACT</name>